<comment type="caution">
    <text evidence="2">The sequence shown here is derived from an EMBL/GenBank/DDBJ whole genome shotgun (WGS) entry which is preliminary data.</text>
</comment>
<evidence type="ECO:0000256" key="1">
    <source>
        <dbReference type="SAM" id="MobiDB-lite"/>
    </source>
</evidence>
<accession>A0A5B0RE70</accession>
<feature type="region of interest" description="Disordered" evidence="1">
    <location>
        <begin position="1"/>
        <end position="32"/>
    </location>
</feature>
<sequence length="203" mass="22240">MQVHPAATESVHRSSELLASPRKLGKKKSGKAVENRSVEAFSTATLEWDPHCFDSANNIDIYLQSLDVAQPIHVWKNVVASSAKLSSSPPPTCPYGPIFFAHFNGSIPASAPTSAHDGKQLGGPSIEYITNLFHRSHHALSGENNNNKEQLSVPLFRRPRLRSTASCLHSALSTGASTHQSSNMIISRMEYSHNNQLLEPEEF</sequence>
<reference evidence="2 3" key="1">
    <citation type="submission" date="2019-05" db="EMBL/GenBank/DDBJ databases">
        <title>Emergence of the Ug99 lineage of the wheat stem rust pathogen through somatic hybridization.</title>
        <authorList>
            <person name="Li F."/>
            <person name="Upadhyaya N.M."/>
            <person name="Sperschneider J."/>
            <person name="Matny O."/>
            <person name="Nguyen-Phuc H."/>
            <person name="Mago R."/>
            <person name="Raley C."/>
            <person name="Miller M.E."/>
            <person name="Silverstein K.A.T."/>
            <person name="Henningsen E."/>
            <person name="Hirsch C.D."/>
            <person name="Visser B."/>
            <person name="Pretorius Z.A."/>
            <person name="Steffenson B.J."/>
            <person name="Schwessinger B."/>
            <person name="Dodds P.N."/>
            <person name="Figueroa M."/>
        </authorList>
    </citation>
    <scope>NUCLEOTIDE SEQUENCE [LARGE SCALE GENOMIC DNA]</scope>
    <source>
        <strain evidence="2 3">Ug99</strain>
    </source>
</reference>
<evidence type="ECO:0000313" key="2">
    <source>
        <dbReference type="EMBL" id="KAA1123699.1"/>
    </source>
</evidence>
<name>A0A5B0RE70_PUCGR</name>
<dbReference type="AlphaFoldDB" id="A0A5B0RE70"/>
<proteinExistence type="predicted"/>
<gene>
    <name evidence="2" type="ORF">PGTUg99_027980</name>
</gene>
<dbReference type="Proteomes" id="UP000325313">
    <property type="component" value="Unassembled WGS sequence"/>
</dbReference>
<protein>
    <submittedName>
        <fullName evidence="2">Uncharacterized protein</fullName>
    </submittedName>
</protein>
<evidence type="ECO:0000313" key="3">
    <source>
        <dbReference type="Proteomes" id="UP000325313"/>
    </source>
</evidence>
<organism evidence="2 3">
    <name type="scientific">Puccinia graminis f. sp. tritici</name>
    <dbReference type="NCBI Taxonomy" id="56615"/>
    <lineage>
        <taxon>Eukaryota</taxon>
        <taxon>Fungi</taxon>
        <taxon>Dikarya</taxon>
        <taxon>Basidiomycota</taxon>
        <taxon>Pucciniomycotina</taxon>
        <taxon>Pucciniomycetes</taxon>
        <taxon>Pucciniales</taxon>
        <taxon>Pucciniaceae</taxon>
        <taxon>Puccinia</taxon>
    </lineage>
</organism>
<dbReference type="EMBL" id="VDEP01000207">
    <property type="protein sequence ID" value="KAA1123699.1"/>
    <property type="molecule type" value="Genomic_DNA"/>
</dbReference>